<dbReference type="AlphaFoldDB" id="A0A9X8QHI1"/>
<accession>A0A9X8QHI1</accession>
<feature type="transmembrane region" description="Helical" evidence="1">
    <location>
        <begin position="85"/>
        <end position="107"/>
    </location>
</feature>
<proteinExistence type="predicted"/>
<evidence type="ECO:0000256" key="1">
    <source>
        <dbReference type="SAM" id="Phobius"/>
    </source>
</evidence>
<feature type="transmembrane region" description="Helical" evidence="1">
    <location>
        <begin position="44"/>
        <end position="65"/>
    </location>
</feature>
<feature type="transmembrane region" description="Helical" evidence="1">
    <location>
        <begin position="166"/>
        <end position="184"/>
    </location>
</feature>
<dbReference type="GeneID" id="300265239"/>
<protein>
    <submittedName>
        <fullName evidence="2">Uncharacterized protein</fullName>
    </submittedName>
</protein>
<sequence>MTNKANEPDDEALRPTWKVLHYLSECKPFSKVVKTSIEVIAQKVANQCLGFAFLFLASSVVFAYFNNHEEKLTPVLRDLGVSLAYAAIILSIASMLAPIIASCISLIRWEKLSFQTFDAEIRHDFKNVTGLRQFEKTALEDAKAWIEVKISRLEAKVGYFFGEKTAAFAMLAISYSCVKALGGREWLTQTFSAGFSQGNILNTLLLYGIAFILGISIGSMLLRRIAMHYRYQKDLLEFALRKKSDSKK</sequence>
<reference evidence="2 3" key="1">
    <citation type="submission" date="2016-10" db="EMBL/GenBank/DDBJ databases">
        <authorList>
            <person name="Varghese N."/>
            <person name="Submissions S."/>
        </authorList>
    </citation>
    <scope>NUCLEOTIDE SEQUENCE [LARGE SCALE GENOMIC DNA]</scope>
    <source>
        <strain evidence="2 3">LMG 21974</strain>
    </source>
</reference>
<keyword evidence="1" id="KW-0472">Membrane</keyword>
<comment type="caution">
    <text evidence="2">The sequence shown here is derived from an EMBL/GenBank/DDBJ whole genome shotgun (WGS) entry which is preliminary data.</text>
</comment>
<dbReference type="RefSeq" id="WP_074821190.1">
    <property type="nucleotide sequence ID" value="NZ_FOEV01000001.1"/>
</dbReference>
<dbReference type="Proteomes" id="UP000183210">
    <property type="component" value="Unassembled WGS sequence"/>
</dbReference>
<evidence type="ECO:0000313" key="2">
    <source>
        <dbReference type="EMBL" id="SEP60133.1"/>
    </source>
</evidence>
<dbReference type="EMBL" id="FOEV01000001">
    <property type="protein sequence ID" value="SEP60133.1"/>
    <property type="molecule type" value="Genomic_DNA"/>
</dbReference>
<gene>
    <name evidence="2" type="ORF">SAMN05216409_101236</name>
</gene>
<evidence type="ECO:0000313" key="3">
    <source>
        <dbReference type="Proteomes" id="UP000183210"/>
    </source>
</evidence>
<name>A0A9X8QHI1_9PSED</name>
<keyword evidence="1" id="KW-0812">Transmembrane</keyword>
<organism evidence="2 3">
    <name type="scientific">Pseudomonas lutea</name>
    <dbReference type="NCBI Taxonomy" id="243924"/>
    <lineage>
        <taxon>Bacteria</taxon>
        <taxon>Pseudomonadati</taxon>
        <taxon>Pseudomonadota</taxon>
        <taxon>Gammaproteobacteria</taxon>
        <taxon>Pseudomonadales</taxon>
        <taxon>Pseudomonadaceae</taxon>
        <taxon>Pseudomonas</taxon>
    </lineage>
</organism>
<feature type="transmembrane region" description="Helical" evidence="1">
    <location>
        <begin position="204"/>
        <end position="222"/>
    </location>
</feature>
<keyword evidence="1" id="KW-1133">Transmembrane helix</keyword>